<dbReference type="Pfam" id="PF17062">
    <property type="entry name" value="Osw5"/>
    <property type="match status" value="1"/>
</dbReference>
<gene>
    <name evidence="6" type="ORF">LADA_0F00782G</name>
</gene>
<evidence type="ECO:0000256" key="3">
    <source>
        <dbReference type="ARBA" id="ARBA00022989"/>
    </source>
</evidence>
<keyword evidence="5" id="KW-0749">Sporulation</keyword>
<accession>A0A1G4JHU2</accession>
<keyword evidence="2 5" id="KW-0812">Transmembrane</keyword>
<sequence length="136" mass="15018">MSILLVLNSLICMGIFLSSCIIATVLLVPIMAMSLFFATGTVVCGFFSSALFKLGQRIYCSATFYSRQSLRSVADQIPLSNGKHAPACHESRPSLWIYNKLSHLFQSRKYADSEPIIMKAKDSPTIDLKVLSVPHT</sequence>
<dbReference type="GO" id="GO:0030435">
    <property type="term" value="P:sporulation resulting in formation of a cellular spore"/>
    <property type="evidence" value="ECO:0007669"/>
    <property type="project" value="UniProtKB-UniRule"/>
</dbReference>
<protein>
    <recommendedName>
        <fullName evidence="5">Outer spore wall protein 5</fullName>
    </recommendedName>
</protein>
<organism evidence="6 7">
    <name type="scientific">Lachancea dasiensis</name>
    <dbReference type="NCBI Taxonomy" id="1072105"/>
    <lineage>
        <taxon>Eukaryota</taxon>
        <taxon>Fungi</taxon>
        <taxon>Dikarya</taxon>
        <taxon>Ascomycota</taxon>
        <taxon>Saccharomycotina</taxon>
        <taxon>Saccharomycetes</taxon>
        <taxon>Saccharomycetales</taxon>
        <taxon>Saccharomycetaceae</taxon>
        <taxon>Lachancea</taxon>
    </lineage>
</organism>
<proteinExistence type="inferred from homology"/>
<keyword evidence="7" id="KW-1185">Reference proteome</keyword>
<keyword evidence="4 5" id="KW-0472">Membrane</keyword>
<evidence type="ECO:0000256" key="4">
    <source>
        <dbReference type="ARBA" id="ARBA00023136"/>
    </source>
</evidence>
<comment type="function">
    <text evidence="5">Involved in spore wall assembly.</text>
</comment>
<dbReference type="OrthoDB" id="4035996at2759"/>
<dbReference type="Proteomes" id="UP000190274">
    <property type="component" value="Chromosome F"/>
</dbReference>
<evidence type="ECO:0000313" key="7">
    <source>
        <dbReference type="Proteomes" id="UP000190274"/>
    </source>
</evidence>
<name>A0A1G4JHU2_9SACH</name>
<dbReference type="InterPro" id="IPR031430">
    <property type="entry name" value="Osw5"/>
</dbReference>
<feature type="transmembrane region" description="Helical" evidence="5">
    <location>
        <begin position="6"/>
        <end position="28"/>
    </location>
</feature>
<comment type="similarity">
    <text evidence="5">Belongs to the OSW5 family.</text>
</comment>
<evidence type="ECO:0000256" key="1">
    <source>
        <dbReference type="ARBA" id="ARBA00004141"/>
    </source>
</evidence>
<dbReference type="GO" id="GO:0016020">
    <property type="term" value="C:membrane"/>
    <property type="evidence" value="ECO:0007669"/>
    <property type="project" value="UniProtKB-SubCell"/>
</dbReference>
<dbReference type="EMBL" id="LT598458">
    <property type="protein sequence ID" value="SCU89950.1"/>
    <property type="molecule type" value="Genomic_DNA"/>
</dbReference>
<evidence type="ECO:0000256" key="5">
    <source>
        <dbReference type="RuleBase" id="RU363006"/>
    </source>
</evidence>
<feature type="transmembrane region" description="Helical" evidence="5">
    <location>
        <begin position="35"/>
        <end position="52"/>
    </location>
</feature>
<dbReference type="STRING" id="1266660.A0A1G4JHU2"/>
<reference evidence="6 7" key="1">
    <citation type="submission" date="2016-03" db="EMBL/GenBank/DDBJ databases">
        <authorList>
            <person name="Devillers H."/>
        </authorList>
    </citation>
    <scope>NUCLEOTIDE SEQUENCE [LARGE SCALE GENOMIC DNA]</scope>
    <source>
        <strain evidence="6">CBS 10888</strain>
    </source>
</reference>
<dbReference type="AlphaFoldDB" id="A0A1G4JHU2"/>
<comment type="subcellular location">
    <subcellularLocation>
        <location evidence="1">Membrane</location>
        <topology evidence="1">Multi-pass membrane protein</topology>
    </subcellularLocation>
</comment>
<keyword evidence="3 5" id="KW-1133">Transmembrane helix</keyword>
<evidence type="ECO:0000313" key="6">
    <source>
        <dbReference type="EMBL" id="SCU89950.1"/>
    </source>
</evidence>
<evidence type="ECO:0000256" key="2">
    <source>
        <dbReference type="ARBA" id="ARBA00022692"/>
    </source>
</evidence>